<reference evidence="1" key="1">
    <citation type="submission" date="2021-02" db="EMBL/GenBank/DDBJ databases">
        <authorList>
            <person name="Palmer J.M."/>
        </authorList>
    </citation>
    <scope>NUCLEOTIDE SEQUENCE</scope>
    <source>
        <strain evidence="1">SCRP734</strain>
    </source>
</reference>
<evidence type="ECO:0000313" key="2">
    <source>
        <dbReference type="Proteomes" id="UP000694044"/>
    </source>
</evidence>
<evidence type="ECO:0000313" key="1">
    <source>
        <dbReference type="EMBL" id="KAG7380293.1"/>
    </source>
</evidence>
<dbReference type="Proteomes" id="UP000694044">
    <property type="component" value="Unassembled WGS sequence"/>
</dbReference>
<organism evidence="1 2">
    <name type="scientific">Phytophthora pseudosyringae</name>
    <dbReference type="NCBI Taxonomy" id="221518"/>
    <lineage>
        <taxon>Eukaryota</taxon>
        <taxon>Sar</taxon>
        <taxon>Stramenopiles</taxon>
        <taxon>Oomycota</taxon>
        <taxon>Peronosporomycetes</taxon>
        <taxon>Peronosporales</taxon>
        <taxon>Peronosporaceae</taxon>
        <taxon>Phytophthora</taxon>
    </lineage>
</organism>
<dbReference type="EMBL" id="JAGDFM010000301">
    <property type="protein sequence ID" value="KAG7380293.1"/>
    <property type="molecule type" value="Genomic_DNA"/>
</dbReference>
<gene>
    <name evidence="1" type="ORF">PHYPSEUDO_007569</name>
</gene>
<sequence>MLLWSARGLLRQTLEFKSLLERKGSTASRGHYSTFLTTVGANEGCSGVAHPKPQAITSLERSSVCLLVFIAQFQRQCAWGWSCISRYMSIDHLAAHDVKVQ</sequence>
<protein>
    <submittedName>
        <fullName evidence="1">Uncharacterized protein</fullName>
    </submittedName>
</protein>
<comment type="caution">
    <text evidence="1">The sequence shown here is derived from an EMBL/GenBank/DDBJ whole genome shotgun (WGS) entry which is preliminary data.</text>
</comment>
<proteinExistence type="predicted"/>
<dbReference type="AlphaFoldDB" id="A0A8T1VJJ5"/>
<keyword evidence="2" id="KW-1185">Reference proteome</keyword>
<accession>A0A8T1VJJ5</accession>
<name>A0A8T1VJJ5_9STRA</name>